<evidence type="ECO:0000313" key="2">
    <source>
        <dbReference type="EMBL" id="EHL29293.1"/>
    </source>
</evidence>
<gene>
    <name evidence="2" type="ORF">LDG_8728</name>
</gene>
<keyword evidence="3" id="KW-1185">Reference proteome</keyword>
<dbReference type="eggNOG" id="COG1361">
    <property type="taxonomic scope" value="Bacteria"/>
</dbReference>
<dbReference type="RefSeq" id="WP_006872596.1">
    <property type="nucleotide sequence ID" value="NZ_JH413848.1"/>
</dbReference>
<accession>G9ETU2</accession>
<protein>
    <submittedName>
        <fullName evidence="2">Uncharacterized protein</fullName>
    </submittedName>
</protein>
<keyword evidence="1" id="KW-0732">Signal</keyword>
<dbReference type="OrthoDB" id="5651170at2"/>
<reference evidence="2 3" key="1">
    <citation type="journal article" date="2011" name="BMC Genomics">
        <title>Insight into cross-talk between intra-amoebal pathogens.</title>
        <authorList>
            <person name="Gimenez G."/>
            <person name="Bertelli C."/>
            <person name="Moliner C."/>
            <person name="Robert C."/>
            <person name="Raoult D."/>
            <person name="Fournier P.E."/>
            <person name="Greub G."/>
        </authorList>
    </citation>
    <scope>NUCLEOTIDE SEQUENCE [LARGE SCALE GENOMIC DNA]</scope>
    <source>
        <strain evidence="2 3">LLAP12</strain>
    </source>
</reference>
<feature type="chain" id="PRO_5003521397" evidence="1">
    <location>
        <begin position="26"/>
        <end position="511"/>
    </location>
</feature>
<evidence type="ECO:0000256" key="1">
    <source>
        <dbReference type="SAM" id="SignalP"/>
    </source>
</evidence>
<proteinExistence type="predicted"/>
<feature type="signal peptide" evidence="1">
    <location>
        <begin position="1"/>
        <end position="25"/>
    </location>
</feature>
<sequence length="511" mass="52199">MTLAHLMPKLGTGLSSLCFITAVQAGTPLWRFTPNAHFPPVVAVNTAGTATVKYTVSNNTLRPRNLAIKAQPGISQAGPCFVGPKDSANSTCTLTLTITGSALPASGLSGGPTLCQANLDGTINPNQCYHPGQADSLAVTVSPHTVSPLTASVSDLLLSVRDLSLSAALTGTPRQITITNNGNISATGVSVNYPSWPTGTSATSTCGSTLDVGASCTITITPGATGTSGAGNVACTTGVAPTPQVISVSEYGSVMAQTNVVILGYGCIYQEGYIYAIDDTTPNTGSIGGTVTALTSQSSTGTIWSSDNMGAYDYGVSIWGIDEMSTTSSPSPNASSVEPATLVPGQANCNGGTDGACAMTNIIAYYSPPTTTPAINLAYYAAGVCGQYTIDSAGNSPCNSSTCYSNWYLPAIFELGCNGLSGMSCPSNQQNIYASLIANPATPNVAIALVAQGSCSGFPDGCYWSSTEPATWPSNGAWYYFFRFPTPTNSYADANLKGGALGVRCSRVLTL</sequence>
<dbReference type="HOGENOM" id="CLU_026986_0_0_6"/>
<organism evidence="2 3">
    <name type="scientific">Legionella drancourtii LLAP12</name>
    <dbReference type="NCBI Taxonomy" id="658187"/>
    <lineage>
        <taxon>Bacteria</taxon>
        <taxon>Pseudomonadati</taxon>
        <taxon>Pseudomonadota</taxon>
        <taxon>Gammaproteobacteria</taxon>
        <taxon>Legionellales</taxon>
        <taxon>Legionellaceae</taxon>
        <taxon>Legionella</taxon>
    </lineage>
</organism>
<dbReference type="STRING" id="658187.LDG_8728"/>
<evidence type="ECO:0000313" key="3">
    <source>
        <dbReference type="Proteomes" id="UP000002770"/>
    </source>
</evidence>
<dbReference type="InParanoid" id="G9ETU2"/>
<dbReference type="AlphaFoldDB" id="G9ETU2"/>
<dbReference type="EMBL" id="JH413848">
    <property type="protein sequence ID" value="EHL29293.1"/>
    <property type="molecule type" value="Genomic_DNA"/>
</dbReference>
<name>G9ETU2_9GAMM</name>
<dbReference type="Proteomes" id="UP000002770">
    <property type="component" value="Unassembled WGS sequence"/>
</dbReference>